<evidence type="ECO:0000256" key="13">
    <source>
        <dbReference type="ARBA" id="ARBA00075933"/>
    </source>
</evidence>
<accession>A0A8H7VLP8</accession>
<dbReference type="Proteomes" id="UP000646827">
    <property type="component" value="Unassembled WGS sequence"/>
</dbReference>
<protein>
    <recommendedName>
        <fullName evidence="12">Mucorpepsin</fullName>
        <ecNumber evidence="11">3.4.23.23</ecNumber>
    </recommendedName>
    <alternativeName>
        <fullName evidence="13">Mucor rennin</fullName>
    </alternativeName>
</protein>
<keyword evidence="4 16" id="KW-0064">Aspartyl protease</keyword>
<keyword evidence="7 15" id="KW-1015">Disulfide bond</keyword>
<proteinExistence type="inferred from homology"/>
<dbReference type="PANTHER" id="PTHR47966:SF51">
    <property type="entry name" value="BETA-SITE APP-CLEAVING ENZYME, ISOFORM A-RELATED"/>
    <property type="match status" value="1"/>
</dbReference>
<evidence type="ECO:0000256" key="12">
    <source>
        <dbReference type="ARBA" id="ARBA00070311"/>
    </source>
</evidence>
<keyword evidence="6" id="KW-0865">Zymogen</keyword>
<feature type="domain" description="Peptidase A1" evidence="18">
    <location>
        <begin position="62"/>
        <end position="416"/>
    </location>
</feature>
<dbReference type="Gene3D" id="2.40.70.10">
    <property type="entry name" value="Acid Proteases"/>
    <property type="match status" value="2"/>
</dbReference>
<evidence type="ECO:0000256" key="6">
    <source>
        <dbReference type="ARBA" id="ARBA00023145"/>
    </source>
</evidence>
<evidence type="ECO:0000256" key="15">
    <source>
        <dbReference type="PIRSR" id="PIRSR601461-2"/>
    </source>
</evidence>
<dbReference type="InterPro" id="IPR034164">
    <property type="entry name" value="Pepsin-like_dom"/>
</dbReference>
<sequence length="463" mass="49912">MLLSGIGLVLFTALATTASEIKPVTVPLVRNQEGHLSQIRRSVKEKRQVHKEPLFNAAGREFLIEVDIGTPAQRFNVTMDTGSATLWVPSTDCSMLKCPYERFNASQSSTLNQTNTGFQIEYGIGMANGTYAMETVSVGGLTVTGQAVGLANETDDILGTFTEGYSNGIMGFGFPSMNAFRGYSQDIPFVFNLVNNNLIPEPIFSVYLNSAFHYGYSGEVMLGGIDESKYSGQLTYAPVMAYQMTDITGQTKSVYIYWTVGGTGIRSSSGYSTNFDQLQGFVLDTGTTLTYVPDQVASDLVQSITKKDPKSIYDVFNGVYRVDCSLGSQDQNVEFLVATSTQAANNQLNLTVSLRELIIPIDDAETPEEANECAFGIAPFPQNSLTGSAVNFILGESVMRSFYTVHNMGQQTVGIARAISSSTGGRSETGDNDNSEGATASSNLIQSLVITTVVIATSINILF</sequence>
<feature type="active site" evidence="14">
    <location>
        <position position="284"/>
    </location>
</feature>
<dbReference type="InterPro" id="IPR021109">
    <property type="entry name" value="Peptidase_aspartic_dom_sf"/>
</dbReference>
<evidence type="ECO:0000313" key="20">
    <source>
        <dbReference type="Proteomes" id="UP000646827"/>
    </source>
</evidence>
<dbReference type="PROSITE" id="PS51767">
    <property type="entry name" value="PEPTIDASE_A1"/>
    <property type="match status" value="1"/>
</dbReference>
<dbReference type="PANTHER" id="PTHR47966">
    <property type="entry name" value="BETA-SITE APP-CLEAVING ENZYME, ISOFORM A-RELATED"/>
    <property type="match status" value="1"/>
</dbReference>
<evidence type="ECO:0000259" key="18">
    <source>
        <dbReference type="PROSITE" id="PS51767"/>
    </source>
</evidence>
<evidence type="ECO:0000313" key="19">
    <source>
        <dbReference type="EMBL" id="KAG2225245.1"/>
    </source>
</evidence>
<evidence type="ECO:0000256" key="7">
    <source>
        <dbReference type="ARBA" id="ARBA00023157"/>
    </source>
</evidence>
<keyword evidence="20" id="KW-1185">Reference proteome</keyword>
<dbReference type="PRINTS" id="PR00792">
    <property type="entry name" value="PEPSIN"/>
</dbReference>
<evidence type="ECO:0000256" key="4">
    <source>
        <dbReference type="ARBA" id="ARBA00022750"/>
    </source>
</evidence>
<dbReference type="EMBL" id="JAEPRB010000030">
    <property type="protein sequence ID" value="KAG2225245.1"/>
    <property type="molecule type" value="Genomic_DNA"/>
</dbReference>
<evidence type="ECO:0000256" key="14">
    <source>
        <dbReference type="PIRSR" id="PIRSR601461-1"/>
    </source>
</evidence>
<comment type="function">
    <text evidence="10">This enzyme, capable of clotting milk is frequently used for cheese production.</text>
</comment>
<feature type="signal peptide" evidence="17">
    <location>
        <begin position="1"/>
        <end position="18"/>
    </location>
</feature>
<comment type="catalytic activity">
    <reaction evidence="9">
        <text>Hydrolysis of proteins, favoring hydrophobic residues at P1 and P1'. Clots milk. Does not accept Lys at P1, and hence does not activate trypsinogen.</text>
        <dbReference type="EC" id="3.4.23.23"/>
    </reaction>
</comment>
<keyword evidence="3 17" id="KW-0732">Signal</keyword>
<gene>
    <name evidence="19" type="ORF">INT45_001468</name>
</gene>
<dbReference type="InterPro" id="IPR001969">
    <property type="entry name" value="Aspartic_peptidase_AS"/>
</dbReference>
<feature type="active site" evidence="14">
    <location>
        <position position="80"/>
    </location>
</feature>
<evidence type="ECO:0000256" key="10">
    <source>
        <dbReference type="ARBA" id="ARBA00059864"/>
    </source>
</evidence>
<dbReference type="GO" id="GO:0004190">
    <property type="term" value="F:aspartic-type endopeptidase activity"/>
    <property type="evidence" value="ECO:0007669"/>
    <property type="project" value="UniProtKB-KW"/>
</dbReference>
<dbReference type="AlphaFoldDB" id="A0A8H7VLP8"/>
<evidence type="ECO:0000256" key="17">
    <source>
        <dbReference type="SAM" id="SignalP"/>
    </source>
</evidence>
<dbReference type="GO" id="GO:0006508">
    <property type="term" value="P:proteolysis"/>
    <property type="evidence" value="ECO:0007669"/>
    <property type="project" value="UniProtKB-KW"/>
</dbReference>
<dbReference type="Pfam" id="PF00026">
    <property type="entry name" value="Asp"/>
    <property type="match status" value="1"/>
</dbReference>
<dbReference type="EC" id="3.4.23.23" evidence="11"/>
<dbReference type="PROSITE" id="PS00141">
    <property type="entry name" value="ASP_PROTEASE"/>
    <property type="match status" value="1"/>
</dbReference>
<evidence type="ECO:0000256" key="9">
    <source>
        <dbReference type="ARBA" id="ARBA00052485"/>
    </source>
</evidence>
<evidence type="ECO:0000256" key="2">
    <source>
        <dbReference type="ARBA" id="ARBA00022670"/>
    </source>
</evidence>
<evidence type="ECO:0000256" key="1">
    <source>
        <dbReference type="ARBA" id="ARBA00007447"/>
    </source>
</evidence>
<reference evidence="19 20" key="1">
    <citation type="submission" date="2020-12" db="EMBL/GenBank/DDBJ databases">
        <title>Metabolic potential, ecology and presence of endohyphal bacteria is reflected in genomic diversity of Mucoromycotina.</title>
        <authorList>
            <person name="Muszewska A."/>
            <person name="Okrasinska A."/>
            <person name="Steczkiewicz K."/>
            <person name="Drgas O."/>
            <person name="Orlowska M."/>
            <person name="Perlinska-Lenart U."/>
            <person name="Aleksandrzak-Piekarczyk T."/>
            <person name="Szatraj K."/>
            <person name="Zielenkiewicz U."/>
            <person name="Pilsyk S."/>
            <person name="Malc E."/>
            <person name="Mieczkowski P."/>
            <person name="Kruszewska J.S."/>
            <person name="Biernat P."/>
            <person name="Pawlowska J."/>
        </authorList>
    </citation>
    <scope>NUCLEOTIDE SEQUENCE [LARGE SCALE GENOMIC DNA]</scope>
    <source>
        <strain evidence="19 20">CBS 142.35</strain>
    </source>
</reference>
<keyword evidence="8" id="KW-0325">Glycoprotein</keyword>
<evidence type="ECO:0000256" key="5">
    <source>
        <dbReference type="ARBA" id="ARBA00022801"/>
    </source>
</evidence>
<feature type="chain" id="PRO_5034120130" description="Mucorpepsin" evidence="17">
    <location>
        <begin position="19"/>
        <end position="463"/>
    </location>
</feature>
<keyword evidence="2 16" id="KW-0645">Protease</keyword>
<comment type="caution">
    <text evidence="19">The sequence shown here is derived from an EMBL/GenBank/DDBJ whole genome shotgun (WGS) entry which is preliminary data.</text>
</comment>
<organism evidence="19 20">
    <name type="scientific">Circinella minor</name>
    <dbReference type="NCBI Taxonomy" id="1195481"/>
    <lineage>
        <taxon>Eukaryota</taxon>
        <taxon>Fungi</taxon>
        <taxon>Fungi incertae sedis</taxon>
        <taxon>Mucoromycota</taxon>
        <taxon>Mucoromycotina</taxon>
        <taxon>Mucoromycetes</taxon>
        <taxon>Mucorales</taxon>
        <taxon>Lichtheimiaceae</taxon>
        <taxon>Circinella</taxon>
    </lineage>
</organism>
<evidence type="ECO:0000256" key="3">
    <source>
        <dbReference type="ARBA" id="ARBA00022729"/>
    </source>
</evidence>
<feature type="disulfide bond" evidence="15">
    <location>
        <begin position="93"/>
        <end position="98"/>
    </location>
</feature>
<dbReference type="InterPro" id="IPR001461">
    <property type="entry name" value="Aspartic_peptidase_A1"/>
</dbReference>
<name>A0A8H7VLP8_9FUNG</name>
<keyword evidence="5 16" id="KW-0378">Hydrolase</keyword>
<evidence type="ECO:0000256" key="16">
    <source>
        <dbReference type="RuleBase" id="RU000454"/>
    </source>
</evidence>
<dbReference type="FunFam" id="2.40.70.10:FF:000008">
    <property type="entry name" value="Cathepsin D"/>
    <property type="match status" value="1"/>
</dbReference>
<dbReference type="OrthoDB" id="771136at2759"/>
<evidence type="ECO:0000256" key="11">
    <source>
        <dbReference type="ARBA" id="ARBA00067072"/>
    </source>
</evidence>
<dbReference type="CDD" id="cd05471">
    <property type="entry name" value="pepsin_like"/>
    <property type="match status" value="1"/>
</dbReference>
<dbReference type="InterPro" id="IPR033121">
    <property type="entry name" value="PEPTIDASE_A1"/>
</dbReference>
<evidence type="ECO:0000256" key="8">
    <source>
        <dbReference type="ARBA" id="ARBA00023180"/>
    </source>
</evidence>
<dbReference type="SUPFAM" id="SSF50630">
    <property type="entry name" value="Acid proteases"/>
    <property type="match status" value="1"/>
</dbReference>
<comment type="similarity">
    <text evidence="1 16">Belongs to the peptidase A1 family.</text>
</comment>